<keyword evidence="5" id="KW-0560">Oxidoreductase</keyword>
<evidence type="ECO:0000256" key="5">
    <source>
        <dbReference type="ARBA" id="ARBA00023002"/>
    </source>
</evidence>
<reference evidence="8 9" key="1">
    <citation type="journal article" date="2019" name="Nat. Plants">
        <title>Stout camphor tree genome fills gaps in understanding of flowering plant genome evolution.</title>
        <authorList>
            <person name="Chaw S.M."/>
            <person name="Liu Y.C."/>
            <person name="Wu Y.W."/>
            <person name="Wang H.Y."/>
            <person name="Lin C.I."/>
            <person name="Wu C.S."/>
            <person name="Ke H.M."/>
            <person name="Chang L.Y."/>
            <person name="Hsu C.Y."/>
            <person name="Yang H.T."/>
            <person name="Sudianto E."/>
            <person name="Hsu M.H."/>
            <person name="Wu K.P."/>
            <person name="Wang L.N."/>
            <person name="Leebens-Mack J.H."/>
            <person name="Tsai I.J."/>
        </authorList>
    </citation>
    <scope>NUCLEOTIDE SEQUENCE [LARGE SCALE GENOMIC DNA]</scope>
    <source>
        <strain evidence="9">cv. Chaw 1501</strain>
        <tissue evidence="8">Young leaves</tissue>
    </source>
</reference>
<dbReference type="Proteomes" id="UP000283530">
    <property type="component" value="Unassembled WGS sequence"/>
</dbReference>
<evidence type="ECO:0000313" key="8">
    <source>
        <dbReference type="EMBL" id="RWR87606.1"/>
    </source>
</evidence>
<organism evidence="8 9">
    <name type="scientific">Cinnamomum micranthum f. kanehirae</name>
    <dbReference type="NCBI Taxonomy" id="337451"/>
    <lineage>
        <taxon>Eukaryota</taxon>
        <taxon>Viridiplantae</taxon>
        <taxon>Streptophyta</taxon>
        <taxon>Embryophyta</taxon>
        <taxon>Tracheophyta</taxon>
        <taxon>Spermatophyta</taxon>
        <taxon>Magnoliopsida</taxon>
        <taxon>Magnoliidae</taxon>
        <taxon>Laurales</taxon>
        <taxon>Lauraceae</taxon>
        <taxon>Cinnamomum</taxon>
    </lineage>
</organism>
<dbReference type="GO" id="GO:0005506">
    <property type="term" value="F:iron ion binding"/>
    <property type="evidence" value="ECO:0007669"/>
    <property type="project" value="InterPro"/>
</dbReference>
<evidence type="ECO:0000256" key="6">
    <source>
        <dbReference type="ARBA" id="ARBA00023004"/>
    </source>
</evidence>
<proteinExistence type="inferred from homology"/>
<dbReference type="GO" id="GO:0004497">
    <property type="term" value="F:monooxygenase activity"/>
    <property type="evidence" value="ECO:0007669"/>
    <property type="project" value="InterPro"/>
</dbReference>
<dbReference type="PANTHER" id="PTHR47950">
    <property type="entry name" value="CYTOCHROME P450, FAMILY 76, SUBFAMILY C, POLYPEPTIDE 5-RELATED"/>
    <property type="match status" value="1"/>
</dbReference>
<evidence type="ECO:0000256" key="2">
    <source>
        <dbReference type="ARBA" id="ARBA00010617"/>
    </source>
</evidence>
<keyword evidence="6 7" id="KW-0408">Iron</keyword>
<evidence type="ECO:0000256" key="4">
    <source>
        <dbReference type="ARBA" id="ARBA00022723"/>
    </source>
</evidence>
<keyword evidence="3 7" id="KW-0349">Heme</keyword>
<dbReference type="SUPFAM" id="SSF48264">
    <property type="entry name" value="Cytochrome P450"/>
    <property type="match status" value="3"/>
</dbReference>
<comment type="similarity">
    <text evidence="2">Belongs to the cytochrome P450 family.</text>
</comment>
<feature type="binding site" description="axial binding residue" evidence="7">
    <location>
        <position position="1334"/>
    </location>
    <ligand>
        <name>heme</name>
        <dbReference type="ChEBI" id="CHEBI:30413"/>
    </ligand>
    <ligandPart>
        <name>Fe</name>
        <dbReference type="ChEBI" id="CHEBI:18248"/>
    </ligandPart>
</feature>
<dbReference type="OrthoDB" id="1877779at2759"/>
<dbReference type="FunFam" id="1.10.630.10:FF:000007">
    <property type="entry name" value="Cytochrome P450 76C4"/>
    <property type="match status" value="3"/>
</dbReference>
<dbReference type="CDD" id="cd11073">
    <property type="entry name" value="CYP76-like"/>
    <property type="match status" value="3"/>
</dbReference>
<dbReference type="InterPro" id="IPR002401">
    <property type="entry name" value="Cyt_P450_E_grp-I"/>
</dbReference>
<dbReference type="PANTHER" id="PTHR47950:SF49">
    <property type="entry name" value="CYTOCHROME P450"/>
    <property type="match status" value="1"/>
</dbReference>
<dbReference type="GO" id="GO:0016705">
    <property type="term" value="F:oxidoreductase activity, acting on paired donors, with incorporation or reduction of molecular oxygen"/>
    <property type="evidence" value="ECO:0007669"/>
    <property type="project" value="InterPro"/>
</dbReference>
<protein>
    <submittedName>
        <fullName evidence="8">Geraniol 8-hydroxylase</fullName>
    </submittedName>
</protein>
<dbReference type="InterPro" id="IPR001128">
    <property type="entry name" value="Cyt_P450"/>
</dbReference>
<keyword evidence="4 7" id="KW-0479">Metal-binding</keyword>
<evidence type="ECO:0000313" key="9">
    <source>
        <dbReference type="Proteomes" id="UP000283530"/>
    </source>
</evidence>
<evidence type="ECO:0000256" key="1">
    <source>
        <dbReference type="ARBA" id="ARBA00001971"/>
    </source>
</evidence>
<dbReference type="EMBL" id="QPKB01000006">
    <property type="protein sequence ID" value="RWR87606.1"/>
    <property type="molecule type" value="Genomic_DNA"/>
</dbReference>
<dbReference type="PRINTS" id="PR00463">
    <property type="entry name" value="EP450I"/>
</dbReference>
<evidence type="ECO:0000256" key="7">
    <source>
        <dbReference type="PIRSR" id="PIRSR602401-1"/>
    </source>
</evidence>
<dbReference type="InterPro" id="IPR017972">
    <property type="entry name" value="Cyt_P450_CS"/>
</dbReference>
<accession>A0A443PA50</accession>
<gene>
    <name evidence="8" type="ORF">CKAN_01655700</name>
</gene>
<comment type="caution">
    <text evidence="8">The sequence shown here is derived from an EMBL/GenBank/DDBJ whole genome shotgun (WGS) entry which is preliminary data.</text>
</comment>
<dbReference type="Gene3D" id="1.10.630.10">
    <property type="entry name" value="Cytochrome P450"/>
    <property type="match status" value="3"/>
</dbReference>
<dbReference type="InterPro" id="IPR036396">
    <property type="entry name" value="Cyt_P450_sf"/>
</dbReference>
<dbReference type="STRING" id="337451.A0A443PA50"/>
<evidence type="ECO:0000256" key="3">
    <source>
        <dbReference type="ARBA" id="ARBA00022617"/>
    </source>
</evidence>
<comment type="cofactor">
    <cofactor evidence="1 7">
        <name>heme</name>
        <dbReference type="ChEBI" id="CHEBI:30413"/>
    </cofactor>
</comment>
<dbReference type="GO" id="GO:0020037">
    <property type="term" value="F:heme binding"/>
    <property type="evidence" value="ECO:0007669"/>
    <property type="project" value="InterPro"/>
</dbReference>
<sequence length="1401" mass="157641">MDSFLLLSLLTLFSSSFFFYYLTLVKSTSNPKPNLPPGPKPWPLIGNLLQIGKHPHMSLAQMARTHGPLISLKLGTQLLIVASSPSTASQVLKTHDRILSARYIPQTYRIKFYISHSLPFSFDCSERWKTLRALCKTELFTTRMLDLQAHLRQNKVVELVGSLFSSRGEAVNLGELVFGTVFNILGNLLFSRDVFGLGDKENSGLKHALSRSLELGMAPNLADFYPWLGGLDVQGLNKEATGIVKKIYGIWEGLLKERRERDDGNEKKRDFVDVLQSAGCSEIQIKALCSDMFAAGTDTTTTLVDWTMSELVRNPKVMQKVRDELEQVIGERREGEYVVRESHLAHLTYVQACIKESLRLHPPVPLLLPREALDTCEVMDYTVPKGCRVMVNVWAIGRDPKVWEDPLTFSPERFLNSSVDYKGNDFEFTPFGAGRRICPGLPLGSRVVELIIASLIHTFDWSLPNGMQPNELNMDERFGLTLSTSNPKPNLPPGPKPWPLIGNLLQMARTHGPLISLKLGTQLLIVASSPSTASQVLKTHDRILFARYIPQTYRTKFYISHSFVFSFDCSERWKTLRALCKTELFTTRMLDLHAHLRQNKVAELVGSLSSSRGEVVNLGEDLFGLGDKENSGLKHVFSRSLELGTTPNLADFYPWLGGLDVQGLNKEATGIAKKLYRIWEGLLKEWRERAGTVNEKQRDFVDVLQSAGCSEMQIKAFHFINNFTHLHWCQDMFSAGTDTTTTLVDWTMSELVRNPKVMQKVRDELEQVIGERREGEYAVRESHLAHLTYLQACIKESLRLHPSAPLLLPHEALDTCEVMDYTIPKGCRVMVNVWAIGRDPKVWEDPLTFSPERFLNSSVDYKGNDFEFTPFGAGRRICPGLPLGSRVVQLIIASLIHKFDWSLPDGMQPNELNMDERFGITLSTSNPKLNLPPGPKPWPLIGNLLQIGKHPHMSLAQMARTHGPLISLKLGTQLLIVASSPSTASQVLKTHDRILSARYIPHTYRIKFHISHSLGFSFDCSERWKTLRALCKTELFTTRMLDLQAHLRQNKVAELVGSLFSSRGEVVNLGELVFGTAFNILGNLLFSRDVFGLGDKENSGLKHAFSRSLELGMAPNLADFYPWLGGLDVQGLNKEVTGIVKKIYGIWEGLLKERRERDSGNEKKRDFVDVLQSAGCSEMQIKALCSDIFVGGTDTTTTLVDWTMSELVRNPKVMQKVRDELEQVIGERREGEFAVRESHLAHLTYLQACIKESLRLHPPAPLLLPREALDTCEVMDYTIPKGCRVMVNVWAIGRDPKVWEDPLTFSPERFLNSSVDYKGNDFEFTPFGAGTRICPGLPLGSRVVQLIIASLIHTFDWSLPDGMQSNELNMDERFGITLSSKAFTLTKEKENTSVITHEDAN</sequence>
<name>A0A443PA50_9MAGN</name>
<dbReference type="PRINTS" id="PR00385">
    <property type="entry name" value="P450"/>
</dbReference>
<dbReference type="PROSITE" id="PS00086">
    <property type="entry name" value="CYTOCHROME_P450"/>
    <property type="match status" value="3"/>
</dbReference>
<dbReference type="Pfam" id="PF00067">
    <property type="entry name" value="p450"/>
    <property type="match status" value="3"/>
</dbReference>
<keyword evidence="9" id="KW-1185">Reference proteome</keyword>